<evidence type="ECO:0000313" key="2">
    <source>
        <dbReference type="EMBL" id="QJD95247.1"/>
    </source>
</evidence>
<evidence type="ECO:0000313" key="3">
    <source>
        <dbReference type="Proteomes" id="UP000503278"/>
    </source>
</evidence>
<feature type="domain" description="FAS1" evidence="1">
    <location>
        <begin position="37"/>
        <end position="159"/>
    </location>
</feature>
<reference evidence="2 3" key="1">
    <citation type="submission" date="2020-04" db="EMBL/GenBank/DDBJ databases">
        <title>Genome sequencing of novel species.</title>
        <authorList>
            <person name="Heo J."/>
            <person name="Kim S.-J."/>
            <person name="Kim J.-S."/>
            <person name="Hong S.-B."/>
            <person name="Kwon S.-W."/>
        </authorList>
    </citation>
    <scope>NUCLEOTIDE SEQUENCE [LARGE SCALE GENOMIC DNA]</scope>
    <source>
        <strain evidence="2 3">F39-2</strain>
    </source>
</reference>
<dbReference type="PANTHER" id="PTHR10900:SF77">
    <property type="entry name" value="FI19380P1"/>
    <property type="match status" value="1"/>
</dbReference>
<proteinExistence type="predicted"/>
<dbReference type="PROSITE" id="PS50213">
    <property type="entry name" value="FAS1"/>
    <property type="match status" value="1"/>
</dbReference>
<gene>
    <name evidence="2" type="ORF">HH214_04830</name>
</gene>
<dbReference type="GO" id="GO:0007155">
    <property type="term" value="P:cell adhesion"/>
    <property type="evidence" value="ECO:0007669"/>
    <property type="project" value="TreeGrafter"/>
</dbReference>
<dbReference type="Pfam" id="PF02469">
    <property type="entry name" value="Fasciclin"/>
    <property type="match status" value="1"/>
</dbReference>
<dbReference type="GO" id="GO:0005615">
    <property type="term" value="C:extracellular space"/>
    <property type="evidence" value="ECO:0007669"/>
    <property type="project" value="TreeGrafter"/>
</dbReference>
<dbReference type="InterPro" id="IPR050904">
    <property type="entry name" value="Adhesion/Biosynth-related"/>
</dbReference>
<keyword evidence="3" id="KW-1185">Reference proteome</keyword>
<dbReference type="GO" id="GO:0031012">
    <property type="term" value="C:extracellular matrix"/>
    <property type="evidence" value="ECO:0007669"/>
    <property type="project" value="TreeGrafter"/>
</dbReference>
<dbReference type="EMBL" id="CP051682">
    <property type="protein sequence ID" value="QJD95247.1"/>
    <property type="molecule type" value="Genomic_DNA"/>
</dbReference>
<dbReference type="InterPro" id="IPR036378">
    <property type="entry name" value="FAS1_dom_sf"/>
</dbReference>
<dbReference type="RefSeq" id="WP_169606264.1">
    <property type="nucleotide sequence ID" value="NZ_CP051682.1"/>
</dbReference>
<accession>A0A7L5DYR1</accession>
<dbReference type="Proteomes" id="UP000503278">
    <property type="component" value="Chromosome"/>
</dbReference>
<dbReference type="PROSITE" id="PS51257">
    <property type="entry name" value="PROKAR_LIPOPROTEIN"/>
    <property type="match status" value="1"/>
</dbReference>
<dbReference type="KEGG" id="mrob:HH214_04830"/>
<dbReference type="GO" id="GO:0030198">
    <property type="term" value="P:extracellular matrix organization"/>
    <property type="evidence" value="ECO:0007669"/>
    <property type="project" value="TreeGrafter"/>
</dbReference>
<dbReference type="PANTHER" id="PTHR10900">
    <property type="entry name" value="PERIOSTIN-RELATED"/>
    <property type="match status" value="1"/>
</dbReference>
<protein>
    <submittedName>
        <fullName evidence="2">Fasciclin domain-containing protein</fullName>
    </submittedName>
</protein>
<evidence type="ECO:0000259" key="1">
    <source>
        <dbReference type="PROSITE" id="PS50213"/>
    </source>
</evidence>
<dbReference type="InterPro" id="IPR000782">
    <property type="entry name" value="FAS1_domain"/>
</dbReference>
<dbReference type="GO" id="GO:0050839">
    <property type="term" value="F:cell adhesion molecule binding"/>
    <property type="evidence" value="ECO:0007669"/>
    <property type="project" value="TreeGrafter"/>
</dbReference>
<dbReference type="AlphaFoldDB" id="A0A7L5DYR1"/>
<name>A0A7L5DYR1_9SPHI</name>
<dbReference type="Gene3D" id="2.30.180.10">
    <property type="entry name" value="FAS1 domain"/>
    <property type="match status" value="1"/>
</dbReference>
<dbReference type="SUPFAM" id="SSF82153">
    <property type="entry name" value="FAS1 domain"/>
    <property type="match status" value="1"/>
</dbReference>
<organism evidence="2 3">
    <name type="scientific">Mucilaginibacter robiniae</name>
    <dbReference type="NCBI Taxonomy" id="2728022"/>
    <lineage>
        <taxon>Bacteria</taxon>
        <taxon>Pseudomonadati</taxon>
        <taxon>Bacteroidota</taxon>
        <taxon>Sphingobacteriia</taxon>
        <taxon>Sphingobacteriales</taxon>
        <taxon>Sphingobacteriaceae</taxon>
        <taxon>Mucilaginibacter</taxon>
    </lineage>
</organism>
<sequence>MSKLFKYTILITVLSVAFTACKKQWDKRDTVTDPQLNVSLMEQIQAHTDLSVFAGYLTKTGYDKLLNSTKTFTVWAPNNQAMQAVDQSLLTDTAKLRQFVANHITTQIYLTNAPQPSLRIHTLIGKNVTFTASKVEDANIVKANQYVRNGVLHIIDKGLIPKQSIWEFINGLTSIGLKQKAYLQSQNYTVVDTSQATITGVDPVTGKPVLKPGTGVISKNHYFDNVADLSNEDKLYTYIVLTDNAYDTERSKVTKYFATSTADSTYNLSSFNVLKDLTFNNALTTAQLTDTVLSVNNVKVPVNKSNIVQTYNASNGIVYVMNNVPFRVQDKITPIYIQGENPSYFSRTDKAGDIFYRIKKDNKGVTFNDIYIFGGGANGTLPAQFYAAYLPKNLYSCQYKVYWRAINDVQTTAISQQLAFNTVTAATFPYTNVNPLVYDDVLLGNYTLSKFGTIPMYLIGANATASGTNSLILDYIKLVPVL</sequence>
<dbReference type="SMART" id="SM00554">
    <property type="entry name" value="FAS1"/>
    <property type="match status" value="2"/>
</dbReference>